<organism evidence="2 3">
    <name type="scientific">Protea cynaroides</name>
    <dbReference type="NCBI Taxonomy" id="273540"/>
    <lineage>
        <taxon>Eukaryota</taxon>
        <taxon>Viridiplantae</taxon>
        <taxon>Streptophyta</taxon>
        <taxon>Embryophyta</taxon>
        <taxon>Tracheophyta</taxon>
        <taxon>Spermatophyta</taxon>
        <taxon>Magnoliopsida</taxon>
        <taxon>Proteales</taxon>
        <taxon>Proteaceae</taxon>
        <taxon>Protea</taxon>
    </lineage>
</organism>
<dbReference type="AlphaFoldDB" id="A0A9Q0KSQ7"/>
<gene>
    <name evidence="2" type="ORF">NE237_001239</name>
</gene>
<dbReference type="Proteomes" id="UP001141806">
    <property type="component" value="Unassembled WGS sequence"/>
</dbReference>
<dbReference type="OrthoDB" id="671858at2759"/>
<comment type="caution">
    <text evidence="2">The sequence shown here is derived from an EMBL/GenBank/DDBJ whole genome shotgun (WGS) entry which is preliminary data.</text>
</comment>
<dbReference type="PANTHER" id="PTHR34570:SF12">
    <property type="entry name" value="EXPRESSED PROTEIN"/>
    <property type="match status" value="1"/>
</dbReference>
<feature type="region of interest" description="Disordered" evidence="1">
    <location>
        <begin position="64"/>
        <end position="83"/>
    </location>
</feature>
<evidence type="ECO:0000256" key="1">
    <source>
        <dbReference type="SAM" id="MobiDB-lite"/>
    </source>
</evidence>
<evidence type="ECO:0000313" key="3">
    <source>
        <dbReference type="Proteomes" id="UP001141806"/>
    </source>
</evidence>
<protein>
    <submittedName>
        <fullName evidence="2">Uncharacterized protein</fullName>
    </submittedName>
</protein>
<dbReference type="EMBL" id="JAMYWD010000003">
    <property type="protein sequence ID" value="KAJ4976133.1"/>
    <property type="molecule type" value="Genomic_DNA"/>
</dbReference>
<reference evidence="2" key="1">
    <citation type="journal article" date="2023" name="Plant J.">
        <title>The genome of the king protea, Protea cynaroides.</title>
        <authorList>
            <person name="Chang J."/>
            <person name="Duong T.A."/>
            <person name="Schoeman C."/>
            <person name="Ma X."/>
            <person name="Roodt D."/>
            <person name="Barker N."/>
            <person name="Li Z."/>
            <person name="Van de Peer Y."/>
            <person name="Mizrachi E."/>
        </authorList>
    </citation>
    <scope>NUCLEOTIDE SEQUENCE</scope>
    <source>
        <tissue evidence="2">Young leaves</tissue>
    </source>
</reference>
<name>A0A9Q0KSQ7_9MAGN</name>
<dbReference type="PANTHER" id="PTHR34570">
    <property type="entry name" value="OS03G0593100 PROTEIN"/>
    <property type="match status" value="1"/>
</dbReference>
<accession>A0A9Q0KSQ7</accession>
<feature type="compositionally biased region" description="Polar residues" evidence="1">
    <location>
        <begin position="72"/>
        <end position="83"/>
    </location>
</feature>
<sequence>MGRQSNDITAISSSIVLLQERFKQLQRVKAMREEKELLRWFVESERITPTMHLETARLFFHSELIPGPPQQGSPSHRANSQVNHASFQSVETPLLMNFWSRDKANVHTSNSYDDADVDTSLHL</sequence>
<proteinExistence type="predicted"/>
<keyword evidence="3" id="KW-1185">Reference proteome</keyword>
<evidence type="ECO:0000313" key="2">
    <source>
        <dbReference type="EMBL" id="KAJ4976133.1"/>
    </source>
</evidence>